<organism evidence="1 2">
    <name type="scientific">Clostridium algidicarnis</name>
    <dbReference type="NCBI Taxonomy" id="37659"/>
    <lineage>
        <taxon>Bacteria</taxon>
        <taxon>Bacillati</taxon>
        <taxon>Bacillota</taxon>
        <taxon>Clostridia</taxon>
        <taxon>Eubacteriales</taxon>
        <taxon>Clostridiaceae</taxon>
        <taxon>Clostridium</taxon>
    </lineage>
</organism>
<keyword evidence="2" id="KW-1185">Reference proteome</keyword>
<evidence type="ECO:0000313" key="2">
    <source>
        <dbReference type="Proteomes" id="UP000740830"/>
    </source>
</evidence>
<reference evidence="1 2" key="1">
    <citation type="submission" date="2021-06" db="EMBL/GenBank/DDBJ databases">
        <title>Clostridia strains as spoilage organisms.</title>
        <authorList>
            <person name="Wambui J."/>
            <person name="Stephan R."/>
            <person name="Stevens M.J.A."/>
        </authorList>
    </citation>
    <scope>NUCLEOTIDE SEQUENCE [LARGE SCALE GENOMIC DNA]</scope>
    <source>
        <strain evidence="1 2">CM013</strain>
    </source>
</reference>
<gene>
    <name evidence="1" type="ORF">KPL27_05130</name>
</gene>
<sequence>MLRHIFPNSDGFSGNIKYSNVNFIINLNSIKWFLRIFSNGFSTEISALT</sequence>
<comment type="caution">
    <text evidence="1">The sequence shown here is derived from an EMBL/GenBank/DDBJ whole genome shotgun (WGS) entry which is preliminary data.</text>
</comment>
<protein>
    <submittedName>
        <fullName evidence="1">Uncharacterized protein</fullName>
    </submittedName>
</protein>
<dbReference type="Proteomes" id="UP000740830">
    <property type="component" value="Unassembled WGS sequence"/>
</dbReference>
<dbReference type="RefSeq" id="WP_185158541.1">
    <property type="nucleotide sequence ID" value="NZ_JACKWW010000008.1"/>
</dbReference>
<evidence type="ECO:0000313" key="1">
    <source>
        <dbReference type="EMBL" id="MBU3219488.1"/>
    </source>
</evidence>
<accession>A0ABS6C1Z0</accession>
<dbReference type="EMBL" id="JAHLDG010000006">
    <property type="protein sequence ID" value="MBU3219488.1"/>
    <property type="molecule type" value="Genomic_DNA"/>
</dbReference>
<name>A0ABS6C1Z0_9CLOT</name>
<proteinExistence type="predicted"/>